<reference evidence="5" key="2">
    <citation type="submission" date="2020-09" db="EMBL/GenBank/DDBJ databases">
        <authorList>
            <person name="Sun Q."/>
            <person name="Zhou Y."/>
        </authorList>
    </citation>
    <scope>NUCLEOTIDE SEQUENCE</scope>
    <source>
        <strain evidence="5">CGMCC 1.15388</strain>
    </source>
</reference>
<dbReference type="GO" id="GO:0003700">
    <property type="term" value="F:DNA-binding transcription factor activity"/>
    <property type="evidence" value="ECO:0007669"/>
    <property type="project" value="InterPro"/>
</dbReference>
<accession>A0A917EQ14</accession>
<evidence type="ECO:0000256" key="1">
    <source>
        <dbReference type="ARBA" id="ARBA00023015"/>
    </source>
</evidence>
<dbReference type="RefSeq" id="WP_188685466.1">
    <property type="nucleotide sequence ID" value="NZ_BMIS01000009.1"/>
</dbReference>
<evidence type="ECO:0000256" key="2">
    <source>
        <dbReference type="ARBA" id="ARBA00023125"/>
    </source>
</evidence>
<dbReference type="SMART" id="SM00342">
    <property type="entry name" value="HTH_ARAC"/>
    <property type="match status" value="1"/>
</dbReference>
<protein>
    <submittedName>
        <fullName evidence="5">AraC family transcriptional regulator</fullName>
    </submittedName>
</protein>
<sequence length="260" mass="28408">MSLPKTPDLLAASVKQPYRFPWGRIFGELDQYSEETRWPDHFHPTHELLWAQGGAITVLVGRRLWTVAGSQALWIPAGTVYSGTVPAGVTSRATFFDPDHTPARTEEPASVEVTPLLGQLLEHLRTGELDEGERHRAEAVVMDLVRPVPQPVILQMPTHELIAGAAEQILADPAASHGLDSWADRLGVSSRTLTRLYRNETGMGFRGWVTTARVKCSIESLAEGASVAEAGRSVGYATTSAFGVAFRRVTGMTPGEFRHE</sequence>
<dbReference type="Gene3D" id="1.10.10.60">
    <property type="entry name" value="Homeodomain-like"/>
    <property type="match status" value="1"/>
</dbReference>
<evidence type="ECO:0000313" key="6">
    <source>
        <dbReference type="Proteomes" id="UP000633136"/>
    </source>
</evidence>
<feature type="domain" description="HTH araC/xylS-type" evidence="4">
    <location>
        <begin position="160"/>
        <end position="260"/>
    </location>
</feature>
<keyword evidence="2" id="KW-0238">DNA-binding</keyword>
<dbReference type="Pfam" id="PF02311">
    <property type="entry name" value="AraC_binding"/>
    <property type="match status" value="1"/>
</dbReference>
<proteinExistence type="predicted"/>
<dbReference type="Pfam" id="PF12833">
    <property type="entry name" value="HTH_18"/>
    <property type="match status" value="1"/>
</dbReference>
<dbReference type="PROSITE" id="PS00041">
    <property type="entry name" value="HTH_ARAC_FAMILY_1"/>
    <property type="match status" value="1"/>
</dbReference>
<dbReference type="GO" id="GO:0043565">
    <property type="term" value="F:sequence-specific DNA binding"/>
    <property type="evidence" value="ECO:0007669"/>
    <property type="project" value="InterPro"/>
</dbReference>
<dbReference type="InterPro" id="IPR018062">
    <property type="entry name" value="HTH_AraC-typ_CS"/>
</dbReference>
<dbReference type="InterPro" id="IPR011051">
    <property type="entry name" value="RmlC_Cupin_sf"/>
</dbReference>
<evidence type="ECO:0000256" key="3">
    <source>
        <dbReference type="ARBA" id="ARBA00023163"/>
    </source>
</evidence>
<dbReference type="EMBL" id="BMIS01000009">
    <property type="protein sequence ID" value="GGE73580.1"/>
    <property type="molecule type" value="Genomic_DNA"/>
</dbReference>
<evidence type="ECO:0000313" key="5">
    <source>
        <dbReference type="EMBL" id="GGE73580.1"/>
    </source>
</evidence>
<name>A0A917EQ14_9MICC</name>
<dbReference type="PANTHER" id="PTHR11019">
    <property type="entry name" value="HTH-TYPE TRANSCRIPTIONAL REGULATOR NIMR"/>
    <property type="match status" value="1"/>
</dbReference>
<dbReference type="PROSITE" id="PS01124">
    <property type="entry name" value="HTH_ARAC_FAMILY_2"/>
    <property type="match status" value="1"/>
</dbReference>
<gene>
    <name evidence="5" type="ORF">GCM10011401_20970</name>
</gene>
<evidence type="ECO:0000259" key="4">
    <source>
        <dbReference type="PROSITE" id="PS01124"/>
    </source>
</evidence>
<reference evidence="5" key="1">
    <citation type="journal article" date="2014" name="Int. J. Syst. Evol. Microbiol.">
        <title>Complete genome sequence of Corynebacterium casei LMG S-19264T (=DSM 44701T), isolated from a smear-ripened cheese.</title>
        <authorList>
            <consortium name="US DOE Joint Genome Institute (JGI-PGF)"/>
            <person name="Walter F."/>
            <person name="Albersmeier A."/>
            <person name="Kalinowski J."/>
            <person name="Ruckert C."/>
        </authorList>
    </citation>
    <scope>NUCLEOTIDE SEQUENCE</scope>
    <source>
        <strain evidence="5">CGMCC 1.15388</strain>
    </source>
</reference>
<dbReference type="InterPro" id="IPR009057">
    <property type="entry name" value="Homeodomain-like_sf"/>
</dbReference>
<dbReference type="InterPro" id="IPR003313">
    <property type="entry name" value="AraC-bd"/>
</dbReference>
<keyword evidence="6" id="KW-1185">Reference proteome</keyword>
<dbReference type="InterPro" id="IPR018060">
    <property type="entry name" value="HTH_AraC"/>
</dbReference>
<comment type="caution">
    <text evidence="5">The sequence shown here is derived from an EMBL/GenBank/DDBJ whole genome shotgun (WGS) entry which is preliminary data.</text>
</comment>
<dbReference type="SUPFAM" id="SSF51182">
    <property type="entry name" value="RmlC-like cupins"/>
    <property type="match status" value="1"/>
</dbReference>
<organism evidence="5 6">
    <name type="scientific">Nesterenkonia cremea</name>
    <dbReference type="NCBI Taxonomy" id="1882340"/>
    <lineage>
        <taxon>Bacteria</taxon>
        <taxon>Bacillati</taxon>
        <taxon>Actinomycetota</taxon>
        <taxon>Actinomycetes</taxon>
        <taxon>Micrococcales</taxon>
        <taxon>Micrococcaceae</taxon>
        <taxon>Nesterenkonia</taxon>
    </lineage>
</organism>
<keyword evidence="3" id="KW-0804">Transcription</keyword>
<dbReference type="AlphaFoldDB" id="A0A917EQ14"/>
<dbReference type="SUPFAM" id="SSF46689">
    <property type="entry name" value="Homeodomain-like"/>
    <property type="match status" value="2"/>
</dbReference>
<keyword evidence="1" id="KW-0805">Transcription regulation</keyword>
<dbReference type="PANTHER" id="PTHR11019:SF199">
    <property type="entry name" value="HTH-TYPE TRANSCRIPTIONAL REGULATOR NIMR"/>
    <property type="match status" value="1"/>
</dbReference>
<dbReference type="Proteomes" id="UP000633136">
    <property type="component" value="Unassembled WGS sequence"/>
</dbReference>